<reference evidence="2 3" key="1">
    <citation type="journal article" date="2018" name="Nat. Genet.">
        <title>The Rosa genome provides new insights in the design of modern roses.</title>
        <authorList>
            <person name="Bendahmane M."/>
        </authorList>
    </citation>
    <scope>NUCLEOTIDE SEQUENCE [LARGE SCALE GENOMIC DNA]</scope>
    <source>
        <strain evidence="3">cv. Old Blush</strain>
    </source>
</reference>
<proteinExistence type="predicted"/>
<protein>
    <submittedName>
        <fullName evidence="2">Uncharacterized protein</fullName>
    </submittedName>
</protein>
<evidence type="ECO:0000256" key="1">
    <source>
        <dbReference type="SAM" id="Phobius"/>
    </source>
</evidence>
<comment type="caution">
    <text evidence="2">The sequence shown here is derived from an EMBL/GenBank/DDBJ whole genome shotgun (WGS) entry which is preliminary data.</text>
</comment>
<keyword evidence="1" id="KW-0472">Membrane</keyword>
<keyword evidence="1" id="KW-1133">Transmembrane helix</keyword>
<dbReference type="EMBL" id="PDCK01000039">
    <property type="protein sequence ID" value="PRQ58946.1"/>
    <property type="molecule type" value="Genomic_DNA"/>
</dbReference>
<dbReference type="Gramene" id="PRQ58946">
    <property type="protein sequence ID" value="PRQ58946"/>
    <property type="gene ID" value="RchiOBHm_Chr1g0364781"/>
</dbReference>
<organism evidence="2 3">
    <name type="scientific">Rosa chinensis</name>
    <name type="common">China rose</name>
    <dbReference type="NCBI Taxonomy" id="74649"/>
    <lineage>
        <taxon>Eukaryota</taxon>
        <taxon>Viridiplantae</taxon>
        <taxon>Streptophyta</taxon>
        <taxon>Embryophyta</taxon>
        <taxon>Tracheophyta</taxon>
        <taxon>Spermatophyta</taxon>
        <taxon>Magnoliopsida</taxon>
        <taxon>eudicotyledons</taxon>
        <taxon>Gunneridae</taxon>
        <taxon>Pentapetalae</taxon>
        <taxon>rosids</taxon>
        <taxon>fabids</taxon>
        <taxon>Rosales</taxon>
        <taxon>Rosaceae</taxon>
        <taxon>Rosoideae</taxon>
        <taxon>Rosoideae incertae sedis</taxon>
        <taxon>Rosa</taxon>
    </lineage>
</organism>
<dbReference type="AlphaFoldDB" id="A0A2P6SJU3"/>
<sequence length="111" mass="13110">MCTITSQNTRRFFVFSMCTITSQNTKRFFVFSMHFCTITNQNTIQFFCFFSSFSAFLFLLYNYQIKINICKITIQSFAFCTFLHSSSFLYSSGLRLWPRTPLEMGLLQLLC</sequence>
<keyword evidence="3" id="KW-1185">Reference proteome</keyword>
<evidence type="ECO:0000313" key="2">
    <source>
        <dbReference type="EMBL" id="PRQ58946.1"/>
    </source>
</evidence>
<accession>A0A2P6SJU3</accession>
<gene>
    <name evidence="2" type="ORF">RchiOBHm_Chr1g0364781</name>
</gene>
<dbReference type="Proteomes" id="UP000238479">
    <property type="component" value="Chromosome 1"/>
</dbReference>
<name>A0A2P6SJU3_ROSCH</name>
<evidence type="ECO:0000313" key="3">
    <source>
        <dbReference type="Proteomes" id="UP000238479"/>
    </source>
</evidence>
<keyword evidence="1" id="KW-0812">Transmembrane</keyword>
<feature type="transmembrane region" description="Helical" evidence="1">
    <location>
        <begin position="44"/>
        <end position="65"/>
    </location>
</feature>